<evidence type="ECO:0000259" key="12">
    <source>
        <dbReference type="Pfam" id="PF09335"/>
    </source>
</evidence>
<feature type="region of interest" description="Disordered" evidence="10">
    <location>
        <begin position="341"/>
        <end position="381"/>
    </location>
</feature>
<keyword evidence="7 11" id="KW-1133">Transmembrane helix</keyword>
<comment type="similarity">
    <text evidence="3">Belongs to the TVP38/TMEM64 family.</text>
</comment>
<sequence>MPADSYDASALALPIDDESPSAQRPNSPIWTRRSRSASFRRRSSFSGSKPSLRARVVKNAHMLQRKALKTYRQMSPVQRVLFVVGGLTAFVLSILFLVYNERIFHFLSPYARKWRDVSGGWLILWFLIFFVSFPPLIGYSTLLTTAGFVYGFPNGWFIAASATIVGSTVSFMVSRGFLKKFVHRLIENDKRFAALALTLKHDGLKLLIMIRLCPLPYSLSNGAIATFPTVHWGAFAAATAIVSPKLMLHIFIGSQIEKLAESNGKMDPKTKAVSYISIIIGVVAGAFTGWFMYRKTKQRARELEEEEYEGVRRRSIEDLENEYADDPDALEAAEALRDADDISLQSGWGDDEYHDDTDMENPNDAFKAGDGGEDDAPHARK</sequence>
<feature type="compositionally biased region" description="Acidic residues" evidence="10">
    <location>
        <begin position="349"/>
        <end position="361"/>
    </location>
</feature>
<dbReference type="GO" id="GO:0000139">
    <property type="term" value="C:Golgi membrane"/>
    <property type="evidence" value="ECO:0007669"/>
    <property type="project" value="UniProtKB-SubCell"/>
</dbReference>
<evidence type="ECO:0000256" key="8">
    <source>
        <dbReference type="ARBA" id="ARBA00023034"/>
    </source>
</evidence>
<keyword evidence="8" id="KW-0333">Golgi apparatus</keyword>
<dbReference type="AlphaFoldDB" id="A0A9P4JUR0"/>
<feature type="domain" description="VTT" evidence="12">
    <location>
        <begin position="139"/>
        <end position="255"/>
    </location>
</feature>
<dbReference type="GO" id="GO:0000022">
    <property type="term" value="P:mitotic spindle elongation"/>
    <property type="evidence" value="ECO:0007669"/>
    <property type="project" value="TreeGrafter"/>
</dbReference>
<dbReference type="InterPro" id="IPR032816">
    <property type="entry name" value="VTT_dom"/>
</dbReference>
<reference evidence="13" key="1">
    <citation type="journal article" date="2020" name="Stud. Mycol.">
        <title>101 Dothideomycetes genomes: a test case for predicting lifestyles and emergence of pathogens.</title>
        <authorList>
            <person name="Haridas S."/>
            <person name="Albert R."/>
            <person name="Binder M."/>
            <person name="Bloem J."/>
            <person name="Labutti K."/>
            <person name="Salamov A."/>
            <person name="Andreopoulos B."/>
            <person name="Baker S."/>
            <person name="Barry K."/>
            <person name="Bills G."/>
            <person name="Bluhm B."/>
            <person name="Cannon C."/>
            <person name="Castanera R."/>
            <person name="Culley D."/>
            <person name="Daum C."/>
            <person name="Ezra D."/>
            <person name="Gonzalez J."/>
            <person name="Henrissat B."/>
            <person name="Kuo A."/>
            <person name="Liang C."/>
            <person name="Lipzen A."/>
            <person name="Lutzoni F."/>
            <person name="Magnuson J."/>
            <person name="Mondo S."/>
            <person name="Nolan M."/>
            <person name="Ohm R."/>
            <person name="Pangilinan J."/>
            <person name="Park H.-J."/>
            <person name="Ramirez L."/>
            <person name="Alfaro M."/>
            <person name="Sun H."/>
            <person name="Tritt A."/>
            <person name="Yoshinaga Y."/>
            <person name="Zwiers L.-H."/>
            <person name="Turgeon B."/>
            <person name="Goodwin S."/>
            <person name="Spatafora J."/>
            <person name="Crous P."/>
            <person name="Grigoriev I."/>
        </authorList>
    </citation>
    <scope>NUCLEOTIDE SEQUENCE</scope>
    <source>
        <strain evidence="13">ATCC 74209</strain>
    </source>
</reference>
<feature type="transmembrane region" description="Helical" evidence="11">
    <location>
        <begin position="80"/>
        <end position="99"/>
    </location>
</feature>
<dbReference type="Pfam" id="PF09335">
    <property type="entry name" value="VTT_dom"/>
    <property type="match status" value="1"/>
</dbReference>
<keyword evidence="14" id="KW-1185">Reference proteome</keyword>
<feature type="transmembrane region" description="Helical" evidence="11">
    <location>
        <begin position="232"/>
        <end position="252"/>
    </location>
</feature>
<feature type="transmembrane region" description="Helical" evidence="11">
    <location>
        <begin position="156"/>
        <end position="178"/>
    </location>
</feature>
<evidence type="ECO:0000256" key="10">
    <source>
        <dbReference type="SAM" id="MobiDB-lite"/>
    </source>
</evidence>
<dbReference type="InterPro" id="IPR051076">
    <property type="entry name" value="Golgi_membrane_TVP38/TMEM64"/>
</dbReference>
<accession>A0A9P4JUR0</accession>
<evidence type="ECO:0000313" key="13">
    <source>
        <dbReference type="EMBL" id="KAF2203757.1"/>
    </source>
</evidence>
<comment type="subcellular location">
    <subcellularLocation>
        <location evidence="2">Golgi apparatus membrane</location>
        <topology evidence="2">Multi-pass membrane protein</topology>
    </subcellularLocation>
</comment>
<keyword evidence="6 11" id="KW-0812">Transmembrane</keyword>
<evidence type="ECO:0000256" key="7">
    <source>
        <dbReference type="ARBA" id="ARBA00022989"/>
    </source>
</evidence>
<evidence type="ECO:0000256" key="4">
    <source>
        <dbReference type="ARBA" id="ARBA00013533"/>
    </source>
</evidence>
<dbReference type="OrthoDB" id="166803at2759"/>
<keyword evidence="9 11" id="KW-0472">Membrane</keyword>
<feature type="transmembrane region" description="Helical" evidence="11">
    <location>
        <begin position="272"/>
        <end position="293"/>
    </location>
</feature>
<evidence type="ECO:0000256" key="2">
    <source>
        <dbReference type="ARBA" id="ARBA00004653"/>
    </source>
</evidence>
<evidence type="ECO:0000256" key="6">
    <source>
        <dbReference type="ARBA" id="ARBA00022692"/>
    </source>
</evidence>
<dbReference type="GO" id="GO:0016192">
    <property type="term" value="P:vesicle-mediated transport"/>
    <property type="evidence" value="ECO:0007669"/>
    <property type="project" value="TreeGrafter"/>
</dbReference>
<evidence type="ECO:0000256" key="1">
    <source>
        <dbReference type="ARBA" id="ARBA00002978"/>
    </source>
</evidence>
<evidence type="ECO:0000256" key="9">
    <source>
        <dbReference type="ARBA" id="ARBA00023136"/>
    </source>
</evidence>
<dbReference type="PANTHER" id="PTHR47549:SF1">
    <property type="entry name" value="GOLGI APPARATUS MEMBRANE PROTEIN TVP38"/>
    <property type="match status" value="1"/>
</dbReference>
<evidence type="ECO:0000256" key="3">
    <source>
        <dbReference type="ARBA" id="ARBA00008640"/>
    </source>
</evidence>
<dbReference type="EMBL" id="ML993894">
    <property type="protein sequence ID" value="KAF2203757.1"/>
    <property type="molecule type" value="Genomic_DNA"/>
</dbReference>
<dbReference type="Proteomes" id="UP000799536">
    <property type="component" value="Unassembled WGS sequence"/>
</dbReference>
<comment type="caution">
    <text evidence="13">The sequence shown here is derived from an EMBL/GenBank/DDBJ whole genome shotgun (WGS) entry which is preliminary data.</text>
</comment>
<feature type="region of interest" description="Disordered" evidence="10">
    <location>
        <begin position="1"/>
        <end position="35"/>
    </location>
</feature>
<comment type="function">
    <text evidence="1">Golgi membrane protein involved in vesicular trafficking and spindle migration.</text>
</comment>
<protein>
    <recommendedName>
        <fullName evidence="4">Golgi apparatus membrane protein TVP38</fullName>
    </recommendedName>
    <alternativeName>
        <fullName evidence="5">Golgi apparatus membrane protein tvp38</fullName>
    </alternativeName>
</protein>
<evidence type="ECO:0000256" key="11">
    <source>
        <dbReference type="SAM" id="Phobius"/>
    </source>
</evidence>
<organism evidence="13 14">
    <name type="scientific">Delitschia confertaspora ATCC 74209</name>
    <dbReference type="NCBI Taxonomy" id="1513339"/>
    <lineage>
        <taxon>Eukaryota</taxon>
        <taxon>Fungi</taxon>
        <taxon>Dikarya</taxon>
        <taxon>Ascomycota</taxon>
        <taxon>Pezizomycotina</taxon>
        <taxon>Dothideomycetes</taxon>
        <taxon>Pleosporomycetidae</taxon>
        <taxon>Pleosporales</taxon>
        <taxon>Delitschiaceae</taxon>
        <taxon>Delitschia</taxon>
    </lineage>
</organism>
<dbReference type="PANTHER" id="PTHR47549">
    <property type="entry name" value="GOLGI APPARATUS MEMBRANE PROTEIN TVP38-RELATED"/>
    <property type="match status" value="1"/>
</dbReference>
<evidence type="ECO:0000313" key="14">
    <source>
        <dbReference type="Proteomes" id="UP000799536"/>
    </source>
</evidence>
<feature type="transmembrane region" description="Helical" evidence="11">
    <location>
        <begin position="120"/>
        <end position="150"/>
    </location>
</feature>
<feature type="compositionally biased region" description="Polar residues" evidence="10">
    <location>
        <begin position="20"/>
        <end position="29"/>
    </location>
</feature>
<gene>
    <name evidence="13" type="ORF">GQ43DRAFT_366173</name>
</gene>
<proteinExistence type="inferred from homology"/>
<evidence type="ECO:0000256" key="5">
    <source>
        <dbReference type="ARBA" id="ARBA00020673"/>
    </source>
</evidence>
<name>A0A9P4JUR0_9PLEO</name>